<sequence>MPAYQSYFDNFFATLPMSRHNFKALGTSALTKGRKADLGAAFTSIFTELESALGGFDESLRDANESTSGDTLEFGAARAKWLDFVDDTMKDYVTPRLRKLPIYADFKKYTKTKLAGRDQTRLLDDSKLLLPLYTEHATALGSPTLAAEAQKAYQLLAKAQTTRSETEGGISQARIHLAADWQALARALRRFKAQLELKFDSPLEVYSFFDFGKANKYTTSKKKQDSGLPQPEA</sequence>
<proteinExistence type="predicted"/>
<keyword evidence="2" id="KW-1185">Reference proteome</keyword>
<protein>
    <submittedName>
        <fullName evidence="1">Uncharacterized protein</fullName>
    </submittedName>
</protein>
<comment type="caution">
    <text evidence="1">The sequence shown here is derived from an EMBL/GenBank/DDBJ whole genome shotgun (WGS) entry which is preliminary data.</text>
</comment>
<accession>A0ABP7N483</accession>
<dbReference type="RefSeq" id="WP_345113281.1">
    <property type="nucleotide sequence ID" value="NZ_BAABDH010000038.1"/>
</dbReference>
<evidence type="ECO:0000313" key="2">
    <source>
        <dbReference type="Proteomes" id="UP001499909"/>
    </source>
</evidence>
<reference evidence="2" key="1">
    <citation type="journal article" date="2019" name="Int. J. Syst. Evol. Microbiol.">
        <title>The Global Catalogue of Microorganisms (GCM) 10K type strain sequencing project: providing services to taxonomists for standard genome sequencing and annotation.</title>
        <authorList>
            <consortium name="The Broad Institute Genomics Platform"/>
            <consortium name="The Broad Institute Genome Sequencing Center for Infectious Disease"/>
            <person name="Wu L."/>
            <person name="Ma J."/>
        </authorList>
    </citation>
    <scope>NUCLEOTIDE SEQUENCE [LARGE SCALE GENOMIC DNA]</scope>
    <source>
        <strain evidence="2">JCM 17214</strain>
    </source>
</reference>
<name>A0ABP7N483_9BACT</name>
<dbReference type="EMBL" id="BAABDH010000038">
    <property type="protein sequence ID" value="GAA3936695.1"/>
    <property type="molecule type" value="Genomic_DNA"/>
</dbReference>
<gene>
    <name evidence="1" type="ORF">GCM10022406_21140</name>
</gene>
<dbReference type="Proteomes" id="UP001499909">
    <property type="component" value="Unassembled WGS sequence"/>
</dbReference>
<evidence type="ECO:0000313" key="1">
    <source>
        <dbReference type="EMBL" id="GAA3936695.1"/>
    </source>
</evidence>
<organism evidence="1 2">
    <name type="scientific">Hymenobacter algoricola</name>
    <dbReference type="NCBI Taxonomy" id="486267"/>
    <lineage>
        <taxon>Bacteria</taxon>
        <taxon>Pseudomonadati</taxon>
        <taxon>Bacteroidota</taxon>
        <taxon>Cytophagia</taxon>
        <taxon>Cytophagales</taxon>
        <taxon>Hymenobacteraceae</taxon>
        <taxon>Hymenobacter</taxon>
    </lineage>
</organism>